<keyword evidence="1" id="KW-0812">Transmembrane</keyword>
<evidence type="ECO:0000313" key="2">
    <source>
        <dbReference type="EMBL" id="GIF59148.1"/>
    </source>
</evidence>
<dbReference type="Proteomes" id="UP000624325">
    <property type="component" value="Unassembled WGS sequence"/>
</dbReference>
<organism evidence="2 3">
    <name type="scientific">Asanoa iriomotensis</name>
    <dbReference type="NCBI Taxonomy" id="234613"/>
    <lineage>
        <taxon>Bacteria</taxon>
        <taxon>Bacillati</taxon>
        <taxon>Actinomycetota</taxon>
        <taxon>Actinomycetes</taxon>
        <taxon>Micromonosporales</taxon>
        <taxon>Micromonosporaceae</taxon>
        <taxon>Asanoa</taxon>
    </lineage>
</organism>
<feature type="transmembrane region" description="Helical" evidence="1">
    <location>
        <begin position="399"/>
        <end position="418"/>
    </location>
</feature>
<feature type="transmembrane region" description="Helical" evidence="1">
    <location>
        <begin position="136"/>
        <end position="157"/>
    </location>
</feature>
<feature type="transmembrane region" description="Helical" evidence="1">
    <location>
        <begin position="336"/>
        <end position="354"/>
    </location>
</feature>
<gene>
    <name evidence="2" type="ORF">Air01nite_52430</name>
</gene>
<sequence>MIRRAVVVLAALAAGTVVLTPVGEVLFYGLEGFPVGADAKGVIRILSAAGAILLLALGAAAGAQVTGRARGWPTAAAAMLAGGLLLAYAPLDPDSAFGEAQPWIRPVVALLGGVALGAVIVAVLPARPGAGDPWPGAAFAAGAITGLPIGQTLLPQFPDLHHSLGWADLVALVLAVAAAFVAPRPETDPATPGLRAVTPIALLGTAVAAAFHMEYVGRATEASPTAVVVIVLALTLVLWATMTWLLVGWSGKLAGTDAARFALTCAGAAGPLFLASGRNMGLTWPGAWAPLLGIVAAVAGAWLTRQRTAVPWDAYGVAAAALIALVIGTATTDQSAILMLGVPVAAFTLGAALARTAAGGALCGLLVLVLTLPVLIGTIKQLDTLLMDETDAGPGFASRAALFSPIWLVGLLTAALLIRPRRTAAAPLAVG</sequence>
<keyword evidence="1" id="KW-1133">Transmembrane helix</keyword>
<dbReference type="EMBL" id="BONC01000042">
    <property type="protein sequence ID" value="GIF59148.1"/>
    <property type="molecule type" value="Genomic_DNA"/>
</dbReference>
<dbReference type="RefSeq" id="WP_203705983.1">
    <property type="nucleotide sequence ID" value="NZ_BAAALU010000003.1"/>
</dbReference>
<feature type="transmembrane region" description="Helical" evidence="1">
    <location>
        <begin position="72"/>
        <end position="91"/>
    </location>
</feature>
<protein>
    <recommendedName>
        <fullName evidence="4">MFS transporter</fullName>
    </recommendedName>
</protein>
<feature type="transmembrane region" description="Helical" evidence="1">
    <location>
        <begin position="103"/>
        <end position="124"/>
    </location>
</feature>
<evidence type="ECO:0000313" key="3">
    <source>
        <dbReference type="Proteomes" id="UP000624325"/>
    </source>
</evidence>
<keyword evidence="3" id="KW-1185">Reference proteome</keyword>
<feature type="transmembrane region" description="Helical" evidence="1">
    <location>
        <begin position="310"/>
        <end position="330"/>
    </location>
</feature>
<keyword evidence="1" id="KW-0472">Membrane</keyword>
<reference evidence="2 3" key="1">
    <citation type="submission" date="2021-01" db="EMBL/GenBank/DDBJ databases">
        <title>Whole genome shotgun sequence of Asanoa iriomotensis NBRC 100142.</title>
        <authorList>
            <person name="Komaki H."/>
            <person name="Tamura T."/>
        </authorList>
    </citation>
    <scope>NUCLEOTIDE SEQUENCE [LARGE SCALE GENOMIC DNA]</scope>
    <source>
        <strain evidence="2 3">NBRC 100142</strain>
    </source>
</reference>
<feature type="transmembrane region" description="Helical" evidence="1">
    <location>
        <begin position="282"/>
        <end position="303"/>
    </location>
</feature>
<feature type="transmembrane region" description="Helical" evidence="1">
    <location>
        <begin position="361"/>
        <end position="379"/>
    </location>
</feature>
<proteinExistence type="predicted"/>
<feature type="transmembrane region" description="Helical" evidence="1">
    <location>
        <begin position="258"/>
        <end position="276"/>
    </location>
</feature>
<comment type="caution">
    <text evidence="2">The sequence shown here is derived from an EMBL/GenBank/DDBJ whole genome shotgun (WGS) entry which is preliminary data.</text>
</comment>
<evidence type="ECO:0000256" key="1">
    <source>
        <dbReference type="SAM" id="Phobius"/>
    </source>
</evidence>
<feature type="transmembrane region" description="Helical" evidence="1">
    <location>
        <begin position="194"/>
        <end position="213"/>
    </location>
</feature>
<evidence type="ECO:0008006" key="4">
    <source>
        <dbReference type="Google" id="ProtNLM"/>
    </source>
</evidence>
<feature type="transmembrane region" description="Helical" evidence="1">
    <location>
        <begin position="163"/>
        <end position="182"/>
    </location>
</feature>
<name>A0ABQ4C8R4_9ACTN</name>
<feature type="transmembrane region" description="Helical" evidence="1">
    <location>
        <begin position="43"/>
        <end position="65"/>
    </location>
</feature>
<accession>A0ABQ4C8R4</accession>
<feature type="transmembrane region" description="Helical" evidence="1">
    <location>
        <begin position="225"/>
        <end position="246"/>
    </location>
</feature>